<name>A0A1Q9C312_SYMMI</name>
<dbReference type="EMBL" id="LSRX01001794">
    <property type="protein sequence ID" value="OLP77314.1"/>
    <property type="molecule type" value="Genomic_DNA"/>
</dbReference>
<feature type="region of interest" description="Disordered" evidence="2">
    <location>
        <begin position="1637"/>
        <end position="1707"/>
    </location>
</feature>
<dbReference type="SUPFAM" id="SSF56349">
    <property type="entry name" value="DNA breaking-rejoining enzymes"/>
    <property type="match status" value="1"/>
</dbReference>
<gene>
    <name evidence="3" type="ORF">AK812_SmicGene42634</name>
</gene>
<protein>
    <submittedName>
        <fullName evidence="3">Uncharacterized protein</fullName>
    </submittedName>
</protein>
<accession>A0A1Q9C312</accession>
<keyword evidence="1" id="KW-0233">DNA recombination</keyword>
<dbReference type="InterPro" id="IPR011010">
    <property type="entry name" value="DNA_brk_join_enz"/>
</dbReference>
<evidence type="ECO:0000313" key="4">
    <source>
        <dbReference type="Proteomes" id="UP000186817"/>
    </source>
</evidence>
<evidence type="ECO:0000256" key="2">
    <source>
        <dbReference type="SAM" id="MobiDB-lite"/>
    </source>
</evidence>
<feature type="compositionally biased region" description="Acidic residues" evidence="2">
    <location>
        <begin position="2505"/>
        <end position="2525"/>
    </location>
</feature>
<feature type="compositionally biased region" description="Acidic residues" evidence="2">
    <location>
        <begin position="135"/>
        <end position="150"/>
    </location>
</feature>
<dbReference type="Proteomes" id="UP000186817">
    <property type="component" value="Unassembled WGS sequence"/>
</dbReference>
<reference evidence="3 4" key="1">
    <citation type="submission" date="2016-02" db="EMBL/GenBank/DDBJ databases">
        <title>Genome analysis of coral dinoflagellate symbionts highlights evolutionary adaptations to a symbiotic lifestyle.</title>
        <authorList>
            <person name="Aranda M."/>
            <person name="Li Y."/>
            <person name="Liew Y.J."/>
            <person name="Baumgarten S."/>
            <person name="Simakov O."/>
            <person name="Wilson M."/>
            <person name="Piel J."/>
            <person name="Ashoor H."/>
            <person name="Bougouffa S."/>
            <person name="Bajic V.B."/>
            <person name="Ryu T."/>
            <person name="Ravasi T."/>
            <person name="Bayer T."/>
            <person name="Micklem G."/>
            <person name="Kim H."/>
            <person name="Bhak J."/>
            <person name="Lajeunesse T.C."/>
            <person name="Voolstra C.R."/>
        </authorList>
    </citation>
    <scope>NUCLEOTIDE SEQUENCE [LARGE SCALE GENOMIC DNA]</scope>
    <source>
        <strain evidence="3 4">CCMP2467</strain>
    </source>
</reference>
<dbReference type="OrthoDB" id="422341at2759"/>
<feature type="region of interest" description="Disordered" evidence="2">
    <location>
        <begin position="2493"/>
        <end position="2525"/>
    </location>
</feature>
<dbReference type="GO" id="GO:0003677">
    <property type="term" value="F:DNA binding"/>
    <property type="evidence" value="ECO:0007669"/>
    <property type="project" value="InterPro"/>
</dbReference>
<evidence type="ECO:0000256" key="1">
    <source>
        <dbReference type="ARBA" id="ARBA00023172"/>
    </source>
</evidence>
<evidence type="ECO:0000313" key="3">
    <source>
        <dbReference type="EMBL" id="OLP77314.1"/>
    </source>
</evidence>
<dbReference type="GO" id="GO:0006310">
    <property type="term" value="P:DNA recombination"/>
    <property type="evidence" value="ECO:0007669"/>
    <property type="project" value="UniProtKB-KW"/>
</dbReference>
<organism evidence="3 4">
    <name type="scientific">Symbiodinium microadriaticum</name>
    <name type="common">Dinoflagellate</name>
    <name type="synonym">Zooxanthella microadriatica</name>
    <dbReference type="NCBI Taxonomy" id="2951"/>
    <lineage>
        <taxon>Eukaryota</taxon>
        <taxon>Sar</taxon>
        <taxon>Alveolata</taxon>
        <taxon>Dinophyceae</taxon>
        <taxon>Suessiales</taxon>
        <taxon>Symbiodiniaceae</taxon>
        <taxon>Symbiodinium</taxon>
    </lineage>
</organism>
<dbReference type="InterPro" id="IPR013762">
    <property type="entry name" value="Integrase-like_cat_sf"/>
</dbReference>
<sequence>MALEDIVYVICEGSSGPLSICGWVVSLPGDDAVVGTSTKATAGLAHTAKAKQGEHEISFVRVPLSAVTEQPPSGWKGVKPRDLPPSKACVAAWKTLGKGGAELESSGAEMPRTSKAPGRARRSLKEDLKDLQGLWDDEEGDEDETDDEDEARPSTRQRGGSMVAPGAKNKGSDRREKERDEDDLDLRKLVRKGLASGQSPNDLMPLLMMALALDKGESRKKKKSKEAGRDLNLLGFSDSDGSSGDEAGHLGKGMQAVATLHRLHESIRKRPRRIIQQFEAEVARELGVIPGQPWTLNDWVRRQSWGKFKGLQRAAVQDVEVYELLRNGEAAAAAAQVIQNLKSKVQCVLQGGDWQTAWLLTGLEDPLSKKEFAGSKQEMAIVSSYVKALHDLKKKVREGHAAAAGGGDEDGDAQAGVQLVHPALIYGNSRFISYVSWFEGAQSFLLELSGNNVPLFPCALPFPEVMEMAELRLDEPGALAWWSRDFVNTFVAWGNFVTLGCPAAGAGAFEPRVSYRCLAEARAFAMELLGEVEEFACLDLILGRLDCLGKRGCIDELLKKIRCTGGACYAGTAQVPGKVSTALPVVPSRVALPLEAGQVDPCDWLPPDRAAILQDLAGLRRDEDDWGEVPVACHRVEPSEEDDLVRRLVAHGMAVPVPEDQLPRCRDGRLLVGGLFGVAKNEAEDRLIFDRRPENATMEKLPWAKLPSGACFTRLLLSPEEYLRGSGDDLRNYYYTLRLPENWVKHNAVGRRLSPEVQRELGLCPRRHYRLCFKVLGMGDINGCDIAQAVHEAVLRRFGVLGVYIDDLLICQRCSLSVPVPLDGSFVPPKPRPQDTDVQLVAKAEQAYLEAKLQRAVHKEFRFETLFKAWGAEIDGVAGKVGAPLAIRRQVWMLLQRIVTGGWASCDVLRQVLGNLAYIFQYRRELYSLQHRIYKFVSEMPVDRWCKLPDFVLDELRSCALHLPFAVCSLRRRVSTTLLATDATPSSGGAVVTEVPGALAEELWRQSEMKGEAVRLDRGRDEALDVEEPKVPSVFASTMGECLPWQVTASYHFRETSHVNLQELRAWRREMMKIAAQGDHKGCIVVALNDSRVVVGAVGKGRSSSFRLNNLLRGALPHMILGGLSGALLWIETAANPADYPSRFRALPPPRRVPGGDLQIATLFEEVTRGLVRMGRKGLAAGQGAAKDDCRLGSRNMRGTFVYSSLGLPYEQVAILCWWDLVAARPGAQKGRKSWRRRVVLHFGLLAAPTMRTQYAHQSRGPLCVCSPMLLGPKTSSESSISFGVGETVQGTREKVSESVRSSSAVRWPMPAYGGRLRNANLTPAYRRGLRAAAQWLFDLAASLGGKLTRSTPPPVIDRVLERCIDEAYQRGEKLYFVRLGLIGLQRAWHLSGPLLRGSWSAIRGWRVLQPIRSRVPMSRSVLRALLVTLLASGNTCAGYARESYWATMLAAWLSFEALLRPGETAALRVSDLTFPDGTPEDEEAGGLVVTIRKPKTRRLWQTQFVLVKSPALIKWLAWWTADMQRDRLLFRVARRRWARLFAEGLARLQLDDRGFTLGSLRSGGATWHFRTYENMPKLQYLGRWARADTLKYYLHEALTIKVDAEGKPESKDAVQLAISSALRELAAALEDAEWDVVGSPTTSPPASPKGKVAARAREPTSSSSSAAASGARDTGPKARAAATRASAQSRPTLTSPTKEAQEEVSGSAVAYRQDWRIYVVLANPKQPERVGVAQGPGSETWRRLEKTLPGGRLSGSAVRLRRVESLQHAQRAAEAIMTAVGSAADQLGTAEVDAGRTATEILGDEASRASAARWRSGSVHRRLTATLARLMTSLQQWTSLAPAAPRQGTLAPVQPRPLRAAPSNSPPLQTPAPARWPWGSASLSRHRAWWWGTLALLVMMCLFPRIVALLVAMVVRLVLRGCFVLASHVIKELCAQTFALAGELEAHMVDWLSGQLSLHSAPQPQLPPNFGVPPAGHDPHNNNNYNFAGPPAQVALPARPLDFVTWVLLAYNIYQQRQQGLCAAMPLKSFPPPPLRLNEDDFVAMRAQMDAADDPQGIQVLCSCPGSSKISRIALSSFPHLPRVQLGYIMAMKAACIVACLTAFLTVSAETVAETEAEACQSGSLIQQRLGSSHAVLPEETEVPLDSAKTLKPKEKKKVEKRKKLEKLQKFLAESKTQVHEPPTGSECHPTAYRQVLVFIFDIFKHTGPGHPKMKEPAMAGLPELFQGPGHGAAGLVLFTNFLLALLPGKVISPCRRLIHRAGVDDEPVQAMAEAALDQGWRSLILGPRLDQLLAALRPPVTPAAVQAFQRVRSEIPASASADSLAGYVEADVARTKAAYTLERKTMFLPIVAPRNGLSGRDWFAGFAEARQASGVPTGPGLPLLPARTTSSGWATVPPKAGVAGSWLRGVLQGLGFATRDVAPLGTHSCKATALSWTAKFGLDSATRRTLGYHSSKEDRMTHVYSRDAIAAPVRELQRVLTEIREKRLKPDETRSGYFRTEQELQESDTESSCDEEDDGEDQGTLEDAVEAYVQPWAEVPGAGEDRAPVARHKVSRTIHAVADEAGNRTRCGKLLNANYCTLAEAPKFMYPLCRRCYP</sequence>
<proteinExistence type="predicted"/>
<comment type="caution">
    <text evidence="3">The sequence shown here is derived from an EMBL/GenBank/DDBJ whole genome shotgun (WGS) entry which is preliminary data.</text>
</comment>
<dbReference type="GO" id="GO:0015074">
    <property type="term" value="P:DNA integration"/>
    <property type="evidence" value="ECO:0007669"/>
    <property type="project" value="InterPro"/>
</dbReference>
<keyword evidence="4" id="KW-1185">Reference proteome</keyword>
<feature type="compositionally biased region" description="Low complexity" evidence="2">
    <location>
        <begin position="1660"/>
        <end position="1691"/>
    </location>
</feature>
<dbReference type="Gene3D" id="1.10.443.10">
    <property type="entry name" value="Intergrase catalytic core"/>
    <property type="match status" value="1"/>
</dbReference>
<feature type="region of interest" description="Disordered" evidence="2">
    <location>
        <begin position="100"/>
        <end position="184"/>
    </location>
</feature>